<gene>
    <name evidence="2" type="ORF">METZ01_LOCUS395938</name>
</gene>
<dbReference type="PANTHER" id="PTHR39209">
    <property type="match status" value="1"/>
</dbReference>
<evidence type="ECO:0000259" key="1">
    <source>
        <dbReference type="SMART" id="SM00873"/>
    </source>
</evidence>
<feature type="domain" description="B3/B4 tRNA-binding" evidence="1">
    <location>
        <begin position="43"/>
        <end position="194"/>
    </location>
</feature>
<dbReference type="PANTHER" id="PTHR39209:SF2">
    <property type="entry name" value="CYTOPLASMIC PROTEIN"/>
    <property type="match status" value="1"/>
</dbReference>
<dbReference type="AlphaFoldDB" id="A0A382V9C8"/>
<dbReference type="Gene3D" id="3.50.40.10">
    <property type="entry name" value="Phenylalanyl-trna Synthetase, Chain B, domain 3"/>
    <property type="match status" value="1"/>
</dbReference>
<dbReference type="GO" id="GO:0004826">
    <property type="term" value="F:phenylalanine-tRNA ligase activity"/>
    <property type="evidence" value="ECO:0007669"/>
    <property type="project" value="InterPro"/>
</dbReference>
<dbReference type="EMBL" id="UINC01150171">
    <property type="protein sequence ID" value="SVD43084.1"/>
    <property type="molecule type" value="Genomic_DNA"/>
</dbReference>
<feature type="non-terminal residue" evidence="2">
    <location>
        <position position="1"/>
    </location>
</feature>
<protein>
    <recommendedName>
        <fullName evidence="1">B3/B4 tRNA-binding domain-containing protein</fullName>
    </recommendedName>
</protein>
<dbReference type="Pfam" id="PF03483">
    <property type="entry name" value="B3_4"/>
    <property type="match status" value="1"/>
</dbReference>
<sequence>VVLLGNVDNTKRETPLDQKKQEVEATLREKYSKFSRADLLELEVLKAYRNYYRHFNKTYHVQLQLESVVHKGKPLPNVSPLVDANFAAELKTLILTAGHDADLLRNFVRIDVTQAGDQFTQMNGVLKSLKPGDMMMSDADGIVCTIIYGQDQRTPISPKTRRAFYVAYAPPGVPATAVSEQLDSVRDNVLLFAPEAETELFNVYTAGFPS</sequence>
<evidence type="ECO:0000313" key="2">
    <source>
        <dbReference type="EMBL" id="SVD43084.1"/>
    </source>
</evidence>
<organism evidence="2">
    <name type="scientific">marine metagenome</name>
    <dbReference type="NCBI Taxonomy" id="408172"/>
    <lineage>
        <taxon>unclassified sequences</taxon>
        <taxon>metagenomes</taxon>
        <taxon>ecological metagenomes</taxon>
    </lineage>
</organism>
<proteinExistence type="predicted"/>
<reference evidence="2" key="1">
    <citation type="submission" date="2018-05" db="EMBL/GenBank/DDBJ databases">
        <authorList>
            <person name="Lanie J.A."/>
            <person name="Ng W.-L."/>
            <person name="Kazmierczak K.M."/>
            <person name="Andrzejewski T.M."/>
            <person name="Davidsen T.M."/>
            <person name="Wayne K.J."/>
            <person name="Tettelin H."/>
            <person name="Glass J.I."/>
            <person name="Rusch D."/>
            <person name="Podicherti R."/>
            <person name="Tsui H.-C.T."/>
            <person name="Winkler M.E."/>
        </authorList>
    </citation>
    <scope>NUCLEOTIDE SEQUENCE</scope>
</reference>
<dbReference type="GO" id="GO:0003723">
    <property type="term" value="F:RNA binding"/>
    <property type="evidence" value="ECO:0007669"/>
    <property type="project" value="InterPro"/>
</dbReference>
<dbReference type="InterPro" id="IPR020825">
    <property type="entry name" value="Phe-tRNA_synthase-like_B3/B4"/>
</dbReference>
<accession>A0A382V9C8</accession>
<dbReference type="SMART" id="SM00873">
    <property type="entry name" value="B3_4"/>
    <property type="match status" value="1"/>
</dbReference>
<name>A0A382V9C8_9ZZZZ</name>
<dbReference type="InterPro" id="IPR005146">
    <property type="entry name" value="B3/B4_tRNA-bd"/>
</dbReference>
<dbReference type="SUPFAM" id="SSF56037">
    <property type="entry name" value="PheT/TilS domain"/>
    <property type="match status" value="1"/>
</dbReference>